<dbReference type="GO" id="GO:0004386">
    <property type="term" value="F:helicase activity"/>
    <property type="evidence" value="ECO:0007669"/>
    <property type="project" value="UniProtKB-KW"/>
</dbReference>
<name>B2A859_NATTJ</name>
<feature type="coiled-coil region" evidence="10">
    <location>
        <begin position="365"/>
        <end position="392"/>
    </location>
</feature>
<dbReference type="STRING" id="457570.Nther_0840"/>
<dbReference type="EMBL" id="CP001034">
    <property type="protein sequence ID" value="ACB84425.1"/>
    <property type="molecule type" value="Genomic_DNA"/>
</dbReference>
<feature type="domain" description="PD-(D/E)XK endonuclease-like" evidence="11">
    <location>
        <begin position="737"/>
        <end position="1020"/>
    </location>
</feature>
<reference evidence="12 13" key="2">
    <citation type="journal article" date="2011" name="J. Bacteriol.">
        <title>Complete genome sequence of the anaerobic, halophilic alkalithermophile Natranaerobius thermophilus JW/NM-WN-LF.</title>
        <authorList>
            <person name="Zhao B."/>
            <person name="Mesbah N.M."/>
            <person name="Dalin E."/>
            <person name="Goodwin L."/>
            <person name="Nolan M."/>
            <person name="Pitluck S."/>
            <person name="Chertkov O."/>
            <person name="Brettin T.S."/>
            <person name="Han J."/>
            <person name="Larimer F.W."/>
            <person name="Land M.L."/>
            <person name="Hauser L."/>
            <person name="Kyrpides N."/>
            <person name="Wiegel J."/>
        </authorList>
    </citation>
    <scope>NUCLEOTIDE SEQUENCE [LARGE SCALE GENOMIC DNA]</scope>
    <source>
        <strain evidence="13">ATCC BAA-1301 / DSM 18059 / JW/NM-WN-LF</strain>
    </source>
</reference>
<evidence type="ECO:0000256" key="5">
    <source>
        <dbReference type="ARBA" id="ARBA00022806"/>
    </source>
</evidence>
<evidence type="ECO:0000259" key="11">
    <source>
        <dbReference type="Pfam" id="PF12705"/>
    </source>
</evidence>
<reference evidence="12 13" key="1">
    <citation type="submission" date="2008-04" db="EMBL/GenBank/DDBJ databases">
        <title>Complete sequence of chromosome of Natranaerobius thermophilus JW/NM-WN-LF.</title>
        <authorList>
            <consortium name="US DOE Joint Genome Institute"/>
            <person name="Copeland A."/>
            <person name="Lucas S."/>
            <person name="Lapidus A."/>
            <person name="Glavina del Rio T."/>
            <person name="Dalin E."/>
            <person name="Tice H."/>
            <person name="Bruce D."/>
            <person name="Goodwin L."/>
            <person name="Pitluck S."/>
            <person name="Chertkov O."/>
            <person name="Brettin T."/>
            <person name="Detter J.C."/>
            <person name="Han C."/>
            <person name="Kuske C.R."/>
            <person name="Schmutz J."/>
            <person name="Larimer F."/>
            <person name="Land M."/>
            <person name="Hauser L."/>
            <person name="Kyrpides N."/>
            <person name="Lykidis A."/>
            <person name="Mesbah N.M."/>
            <person name="Wiegel J."/>
        </authorList>
    </citation>
    <scope>NUCLEOTIDE SEQUENCE [LARGE SCALE GENOMIC DNA]</scope>
    <source>
        <strain evidence="13">ATCC BAA-1301 / DSM 18059 / JW/NM-WN-LF</strain>
    </source>
</reference>
<evidence type="ECO:0000256" key="6">
    <source>
        <dbReference type="ARBA" id="ARBA00022839"/>
    </source>
</evidence>
<keyword evidence="5" id="KW-0347">Helicase</keyword>
<dbReference type="eggNOG" id="COG2887">
    <property type="taxonomic scope" value="Bacteria"/>
</dbReference>
<dbReference type="HOGENOM" id="CLU_298733_0_0_9"/>
<dbReference type="eggNOG" id="COG0210">
    <property type="taxonomic scope" value="Bacteria"/>
</dbReference>
<dbReference type="GO" id="GO:0005524">
    <property type="term" value="F:ATP binding"/>
    <property type="evidence" value="ECO:0007669"/>
    <property type="project" value="UniProtKB-KW"/>
</dbReference>
<dbReference type="Proteomes" id="UP000001683">
    <property type="component" value="Chromosome"/>
</dbReference>
<keyword evidence="7" id="KW-0067">ATP-binding</keyword>
<sequence length="1048" mass="122083">MKSFIDSLDSICKEYPLNKKVLIMPSYAKGEMLLKKMALEGYYLFNVRIITPLDLARNKIEDYLKDHDLQLIASSESRQVVFNIMEDLINNNKLSYFSHLKPSNGIIKAIHNAIHELKMAGVNSKPSEKSPFVNPQKEKDLMTIYKHYQNYLQGMNWLDEGDLFNKAITLKEGEITSGESVKYLVSDAYLHDLTYLERQLVDSLPDDSLHIIDELTDALNDAHEGDDQIDTWKRKITFNTKEQIDLFSASGESVEVKQVFSWIRDGCLPFDRTIILYSSSSPYSELIYKLSEKYQIPVTFGEGIMIQNTKPGKLLFLLLEWINSGYRVTDLNKILDENLLYIGEGTLSGYKIRKLLREASIGWSRNRYFHRLEKVISELENLEELDDNAIDDNDHSRHQRLLGEYRALYRIINDIFTCLDYQTDEQDPEIISLASLSGCIARFIDEFGQVTSQFDKEAQQRIRDELELISQISKSYLEIDQAIERLKESIENIRVGQELPQAGHIHVDHYQNGWWMLRDNVYLIGFDADRFPGNRQEDPILLDEERKQISDWLPLGQDRPKENYQLVLDMLKGIADMTGHMENGHTENRHRENGHRENVHNVHKEKGQMVISYSSFDTTEHKEKFPSSLLLQVYRQISGDSDADYTTLQNYLMPPEGMIPKRQSEVMDEIDWWLANYVEYVENGQHLQLNHIVYCYPDLQKGVEAFQNRLSPEFTVYDGNVSADRTAIDPRERAKPISPTRLELLGRCPYGYFLNQVLGIEPPEDIEFDPGKWLDSLTRGSLLHTIFEQFYRELTLNQEKPQEHKHSEYLTEMAEELIDQQLEELPPPSDLVYQYEKDDLLNSALVFLRSEQEYFESSRPIYFELYFGRSGDEQEHQDMVPVELPSGKRLYLSGKIDRVDLDQDGNYLAYDYKTGSTYGYSESEYYKGGRQLQHALYALALEQILQENYPHNNIKVTGAGYLFPTVKGEGVRYIRYYEDNDREQILELVDKLLDLLSQGKFVMTDDTSDCNICDYQVICDRKSLDDSITEMFDYCPELDLFRQVRKFE</sequence>
<evidence type="ECO:0000256" key="4">
    <source>
        <dbReference type="ARBA" id="ARBA00022801"/>
    </source>
</evidence>
<dbReference type="InParanoid" id="B2A859"/>
<evidence type="ECO:0000256" key="3">
    <source>
        <dbReference type="ARBA" id="ARBA00022763"/>
    </source>
</evidence>
<dbReference type="Gene3D" id="3.90.320.10">
    <property type="match status" value="1"/>
</dbReference>
<proteinExistence type="predicted"/>
<keyword evidence="13" id="KW-1185">Reference proteome</keyword>
<keyword evidence="8" id="KW-0238">DNA-binding</keyword>
<dbReference type="GO" id="GO:0006281">
    <property type="term" value="P:DNA repair"/>
    <property type="evidence" value="ECO:0007669"/>
    <property type="project" value="UniProtKB-KW"/>
</dbReference>
<dbReference type="InterPro" id="IPR011604">
    <property type="entry name" value="PDDEXK-like_dom_sf"/>
</dbReference>
<keyword evidence="4" id="KW-0378">Hydrolase</keyword>
<keyword evidence="2" id="KW-0547">Nucleotide-binding</keyword>
<dbReference type="RefSeq" id="WP_012447303.1">
    <property type="nucleotide sequence ID" value="NC_010718.1"/>
</dbReference>
<evidence type="ECO:0000256" key="7">
    <source>
        <dbReference type="ARBA" id="ARBA00022840"/>
    </source>
</evidence>
<evidence type="ECO:0000256" key="2">
    <source>
        <dbReference type="ARBA" id="ARBA00022741"/>
    </source>
</evidence>
<keyword evidence="1" id="KW-0540">Nuclease</keyword>
<dbReference type="OrthoDB" id="9758506at2"/>
<dbReference type="InterPro" id="IPR038726">
    <property type="entry name" value="PDDEXK_AddAB-type"/>
</dbReference>
<evidence type="ECO:0000256" key="10">
    <source>
        <dbReference type="SAM" id="Coils"/>
    </source>
</evidence>
<dbReference type="GO" id="GO:0003677">
    <property type="term" value="F:DNA binding"/>
    <property type="evidence" value="ECO:0007669"/>
    <property type="project" value="UniProtKB-KW"/>
</dbReference>
<gene>
    <name evidence="12" type="ordered locus">Nther_0840</name>
</gene>
<accession>B2A859</accession>
<keyword evidence="9" id="KW-0234">DNA repair</keyword>
<dbReference type="SUPFAM" id="SSF52540">
    <property type="entry name" value="P-loop containing nucleoside triphosphate hydrolases"/>
    <property type="match status" value="1"/>
</dbReference>
<dbReference type="SUPFAM" id="SSF52980">
    <property type="entry name" value="Restriction endonuclease-like"/>
    <property type="match status" value="1"/>
</dbReference>
<evidence type="ECO:0000313" key="12">
    <source>
        <dbReference type="EMBL" id="ACB84425.1"/>
    </source>
</evidence>
<dbReference type="AlphaFoldDB" id="B2A859"/>
<evidence type="ECO:0000256" key="1">
    <source>
        <dbReference type="ARBA" id="ARBA00022722"/>
    </source>
</evidence>
<organism evidence="12 13">
    <name type="scientific">Natranaerobius thermophilus (strain ATCC BAA-1301 / DSM 18059 / JW/NM-WN-LF)</name>
    <dbReference type="NCBI Taxonomy" id="457570"/>
    <lineage>
        <taxon>Bacteria</taxon>
        <taxon>Bacillati</taxon>
        <taxon>Bacillota</taxon>
        <taxon>Clostridia</taxon>
        <taxon>Natranaerobiales</taxon>
        <taxon>Natranaerobiaceae</taxon>
        <taxon>Natranaerobius</taxon>
    </lineage>
</organism>
<keyword evidence="10" id="KW-0175">Coiled coil</keyword>
<protein>
    <submittedName>
        <fullName evidence="12">ATP-dependent nuclease subunit B-like protein</fullName>
    </submittedName>
</protein>
<evidence type="ECO:0000313" key="13">
    <source>
        <dbReference type="Proteomes" id="UP000001683"/>
    </source>
</evidence>
<dbReference type="InterPro" id="IPR011335">
    <property type="entry name" value="Restrct_endonuc-II-like"/>
</dbReference>
<evidence type="ECO:0000256" key="9">
    <source>
        <dbReference type="ARBA" id="ARBA00023204"/>
    </source>
</evidence>
<dbReference type="KEGG" id="nth:Nther_0840"/>
<keyword evidence="6" id="KW-0269">Exonuclease</keyword>
<dbReference type="Pfam" id="PF12705">
    <property type="entry name" value="PDDEXK_1"/>
    <property type="match status" value="1"/>
</dbReference>
<dbReference type="InterPro" id="IPR027417">
    <property type="entry name" value="P-loop_NTPase"/>
</dbReference>
<dbReference type="GO" id="GO:0004527">
    <property type="term" value="F:exonuclease activity"/>
    <property type="evidence" value="ECO:0007669"/>
    <property type="project" value="UniProtKB-KW"/>
</dbReference>
<keyword evidence="3" id="KW-0227">DNA damage</keyword>
<evidence type="ECO:0000256" key="8">
    <source>
        <dbReference type="ARBA" id="ARBA00023125"/>
    </source>
</evidence>